<feature type="compositionally biased region" description="Acidic residues" evidence="1">
    <location>
        <begin position="101"/>
        <end position="113"/>
    </location>
</feature>
<evidence type="ECO:0000313" key="2">
    <source>
        <dbReference type="EMBL" id="RKO82824.1"/>
    </source>
</evidence>
<sequence length="113" mass="11714">ERVEAAKTFSGEAGTQLAASLSASRSNAKTFEVGDAPKTAPKPFQAPSAAEAAQIREAIRNASTLEEIARLERQLKGGHVPPGEKGSGAADKGNGKANGEEGMEMDEDEEMDG</sequence>
<proteinExistence type="predicted"/>
<feature type="region of interest" description="Disordered" evidence="1">
    <location>
        <begin position="74"/>
        <end position="113"/>
    </location>
</feature>
<name>A0A4P9VTH8_9FUNG</name>
<keyword evidence="3" id="KW-1185">Reference proteome</keyword>
<reference evidence="3" key="1">
    <citation type="journal article" date="2018" name="Nat. Microbiol.">
        <title>Leveraging single-cell genomics to expand the fungal tree of life.</title>
        <authorList>
            <person name="Ahrendt S.R."/>
            <person name="Quandt C.A."/>
            <person name="Ciobanu D."/>
            <person name="Clum A."/>
            <person name="Salamov A."/>
            <person name="Andreopoulos B."/>
            <person name="Cheng J.F."/>
            <person name="Woyke T."/>
            <person name="Pelin A."/>
            <person name="Henrissat B."/>
            <person name="Reynolds N.K."/>
            <person name="Benny G.L."/>
            <person name="Smith M.E."/>
            <person name="James T.Y."/>
            <person name="Grigoriev I.V."/>
        </authorList>
    </citation>
    <scope>NUCLEOTIDE SEQUENCE [LARGE SCALE GENOMIC DNA]</scope>
</reference>
<feature type="non-terminal residue" evidence="2">
    <location>
        <position position="1"/>
    </location>
</feature>
<evidence type="ECO:0000313" key="3">
    <source>
        <dbReference type="Proteomes" id="UP000269721"/>
    </source>
</evidence>
<feature type="compositionally biased region" description="Low complexity" evidence="1">
    <location>
        <begin position="87"/>
        <end position="97"/>
    </location>
</feature>
<feature type="region of interest" description="Disordered" evidence="1">
    <location>
        <begin position="25"/>
        <end position="46"/>
    </location>
</feature>
<dbReference type="Proteomes" id="UP000269721">
    <property type="component" value="Unassembled WGS sequence"/>
</dbReference>
<accession>A0A4P9VTH8</accession>
<dbReference type="AlphaFoldDB" id="A0A4P9VTH8"/>
<organism evidence="2 3">
    <name type="scientific">Blyttiomyces helicus</name>
    <dbReference type="NCBI Taxonomy" id="388810"/>
    <lineage>
        <taxon>Eukaryota</taxon>
        <taxon>Fungi</taxon>
        <taxon>Fungi incertae sedis</taxon>
        <taxon>Chytridiomycota</taxon>
        <taxon>Chytridiomycota incertae sedis</taxon>
        <taxon>Chytridiomycetes</taxon>
        <taxon>Chytridiomycetes incertae sedis</taxon>
        <taxon>Blyttiomyces</taxon>
    </lineage>
</organism>
<dbReference type="EMBL" id="ML002040">
    <property type="protein sequence ID" value="RKO82824.1"/>
    <property type="molecule type" value="Genomic_DNA"/>
</dbReference>
<protein>
    <submittedName>
        <fullName evidence="2">Uncharacterized protein</fullName>
    </submittedName>
</protein>
<gene>
    <name evidence="2" type="ORF">BDK51DRAFT_28069</name>
</gene>
<evidence type="ECO:0000256" key="1">
    <source>
        <dbReference type="SAM" id="MobiDB-lite"/>
    </source>
</evidence>